<evidence type="ECO:0000256" key="6">
    <source>
        <dbReference type="SAM" id="Phobius"/>
    </source>
</evidence>
<dbReference type="VEuPathDB" id="ToxoDB:CSUI_003862"/>
<protein>
    <submittedName>
        <fullName evidence="7">Sodium:neurotransmitter symporter family protein</fullName>
    </submittedName>
</protein>
<evidence type="ECO:0000256" key="5">
    <source>
        <dbReference type="ARBA" id="ARBA00023136"/>
    </source>
</evidence>
<dbReference type="EMBL" id="MIGC01001743">
    <property type="protein sequence ID" value="PHJ22289.1"/>
    <property type="molecule type" value="Genomic_DNA"/>
</dbReference>
<feature type="transmembrane region" description="Helical" evidence="6">
    <location>
        <begin position="480"/>
        <end position="504"/>
    </location>
</feature>
<keyword evidence="8" id="KW-1185">Reference proteome</keyword>
<dbReference type="PROSITE" id="PS50267">
    <property type="entry name" value="NA_NEUROTRAN_SYMP_3"/>
    <property type="match status" value="1"/>
</dbReference>
<keyword evidence="4 6" id="KW-1133">Transmembrane helix</keyword>
<dbReference type="GeneID" id="94427268"/>
<gene>
    <name evidence="7" type="ORF">CSUI_003862</name>
</gene>
<dbReference type="PANTHER" id="PTHR11616">
    <property type="entry name" value="SODIUM/CHLORIDE DEPENDENT TRANSPORTER"/>
    <property type="match status" value="1"/>
</dbReference>
<comment type="caution">
    <text evidence="7">The sequence shown here is derived from an EMBL/GenBank/DDBJ whole genome shotgun (WGS) entry which is preliminary data.</text>
</comment>
<evidence type="ECO:0000313" key="8">
    <source>
        <dbReference type="Proteomes" id="UP000221165"/>
    </source>
</evidence>
<name>A0A2C6L0W2_9APIC</name>
<feature type="transmembrane region" description="Helical" evidence="6">
    <location>
        <begin position="343"/>
        <end position="366"/>
    </location>
</feature>
<dbReference type="InterPro" id="IPR037272">
    <property type="entry name" value="SNS_sf"/>
</dbReference>
<evidence type="ECO:0000256" key="2">
    <source>
        <dbReference type="ARBA" id="ARBA00022448"/>
    </source>
</evidence>
<proteinExistence type="predicted"/>
<accession>A0A2C6L0W2</accession>
<dbReference type="GO" id="GO:0035725">
    <property type="term" value="P:sodium ion transmembrane transport"/>
    <property type="evidence" value="ECO:0007669"/>
    <property type="project" value="TreeGrafter"/>
</dbReference>
<dbReference type="Proteomes" id="UP000221165">
    <property type="component" value="Unassembled WGS sequence"/>
</dbReference>
<keyword evidence="5 6" id="KW-0472">Membrane</keyword>
<dbReference type="Pfam" id="PF00209">
    <property type="entry name" value="SNF"/>
    <property type="match status" value="1"/>
</dbReference>
<dbReference type="SUPFAM" id="SSF161070">
    <property type="entry name" value="SNF-like"/>
    <property type="match status" value="1"/>
</dbReference>
<sequence length="562" mass="61870">MVRRIRSGKWGGGGGKGHRSVLASLADLEKVESLLVKHEKTHNADELDDALLEEPTTSPIFNAEYHQEARRQVYAEALVFRTTPIYATKVHLEQRVDEYQLLRMHLTALERSERNGPLLTADEYVFFDPQGDNAIPGGGGGVIPPPSQAGHQLYAATPGALSMVANFQSGVMGTGTTGIGRLGSSFEHRSSTAIRRRHSTLAGTMSWAPGDFRAGPSGGIRTLETSGLLGGPEYPPMAAPADFAHFCSRDEPQHVLDWNAWVQKQRSRGWFTSEALYHMTVLGALVGASNFTTFWSQLQIWRSSMFFFPFILYVFVIGLPAIQTEALMGNFFRGAPVKEFTQISHKLLGAGLIAFVSCFVKIILLANRSAQLLVYFGASLSSPQPWELTAEDLHKCLVLSGHKFQCEATMHGTLCHYIDQDDVCMASPTGKATYFYLSELQPYTVNPRISPDRLQGKFILAVGFVWVYILAYIWRGLFKLGFLSAILMFVAGVLCLTLILVSFFTRQDTGRDIGGVISATIDFEQLMMSFSVPRFTATTVEFVLSDLSLGLGVFGTVGSFTK</sequence>
<dbReference type="PANTHER" id="PTHR11616:SF240">
    <property type="entry name" value="BLOATED TUBULES, ISOFORM B-RELATED"/>
    <property type="match status" value="1"/>
</dbReference>
<feature type="transmembrane region" description="Helical" evidence="6">
    <location>
        <begin position="458"/>
        <end position="474"/>
    </location>
</feature>
<dbReference type="OrthoDB" id="7777654at2759"/>
<organism evidence="7 8">
    <name type="scientific">Cystoisospora suis</name>
    <dbReference type="NCBI Taxonomy" id="483139"/>
    <lineage>
        <taxon>Eukaryota</taxon>
        <taxon>Sar</taxon>
        <taxon>Alveolata</taxon>
        <taxon>Apicomplexa</taxon>
        <taxon>Conoidasida</taxon>
        <taxon>Coccidia</taxon>
        <taxon>Eucoccidiorida</taxon>
        <taxon>Eimeriorina</taxon>
        <taxon>Sarcocystidae</taxon>
        <taxon>Cystoisospora</taxon>
    </lineage>
</organism>
<dbReference type="GO" id="GO:0005886">
    <property type="term" value="C:plasma membrane"/>
    <property type="evidence" value="ECO:0007669"/>
    <property type="project" value="TreeGrafter"/>
</dbReference>
<reference evidence="7 8" key="1">
    <citation type="journal article" date="2017" name="Int. J. Parasitol.">
        <title>The genome of the protozoan parasite Cystoisospora suis and a reverse vaccinology approach to identify vaccine candidates.</title>
        <authorList>
            <person name="Palmieri N."/>
            <person name="Shrestha A."/>
            <person name="Ruttkowski B."/>
            <person name="Beck T."/>
            <person name="Vogl C."/>
            <person name="Tomley F."/>
            <person name="Blake D.P."/>
            <person name="Joachim A."/>
        </authorList>
    </citation>
    <scope>NUCLEOTIDE SEQUENCE [LARGE SCALE GENOMIC DNA]</scope>
    <source>
        <strain evidence="7 8">Wien I</strain>
    </source>
</reference>
<feature type="transmembrane region" description="Helical" evidence="6">
    <location>
        <begin position="275"/>
        <end position="294"/>
    </location>
</feature>
<evidence type="ECO:0000256" key="3">
    <source>
        <dbReference type="ARBA" id="ARBA00022692"/>
    </source>
</evidence>
<evidence type="ECO:0000256" key="4">
    <source>
        <dbReference type="ARBA" id="ARBA00022989"/>
    </source>
</evidence>
<feature type="transmembrane region" description="Helical" evidence="6">
    <location>
        <begin position="306"/>
        <end position="323"/>
    </location>
</feature>
<evidence type="ECO:0000256" key="1">
    <source>
        <dbReference type="ARBA" id="ARBA00004141"/>
    </source>
</evidence>
<dbReference type="RefSeq" id="XP_067923966.1">
    <property type="nucleotide sequence ID" value="XM_068064057.1"/>
</dbReference>
<comment type="subcellular location">
    <subcellularLocation>
        <location evidence="1">Membrane</location>
        <topology evidence="1">Multi-pass membrane protein</topology>
    </subcellularLocation>
</comment>
<keyword evidence="2" id="KW-0813">Transport</keyword>
<dbReference type="AlphaFoldDB" id="A0A2C6L0W2"/>
<dbReference type="InterPro" id="IPR000175">
    <property type="entry name" value="Na/ntran_symport"/>
</dbReference>
<evidence type="ECO:0000313" key="7">
    <source>
        <dbReference type="EMBL" id="PHJ22289.1"/>
    </source>
</evidence>
<keyword evidence="3 6" id="KW-0812">Transmembrane</keyword>